<dbReference type="InterPro" id="IPR029058">
    <property type="entry name" value="AB_hydrolase_fold"/>
</dbReference>
<evidence type="ECO:0000256" key="3">
    <source>
        <dbReference type="ARBA" id="ARBA00020148"/>
    </source>
</evidence>
<proteinExistence type="inferred from homology"/>
<sequence length="320" mass="35990">MAAGASSITRSQEYISFRSSVPLKRIVVDNDDEKEWLIYDAGPRSVQCPLVCLPPASGTADVFFKQILTLSSLGYRVISVEYPVYWTYGEWTEGFRRLLDYLKLDEVHIFGASLGGFLAQKFAELTHKSPRVHSLILCNAFADTSVFQQTSTASSFWVMPAFVLKKMIMNNFTTQEVDEDIADSIDFMVERLESLGRSELASRLTLNCLDSYVEPQKLAGIPTTIIDVFDDCALSQPVKEELYKCYPDAKRAHLKKGGNFPYLCRSADVNLYLQIHLRQFMGKRFSAMDPKCMTEEDMVSCGLLPSAEPPSVVSSDEEDE</sequence>
<dbReference type="Pfam" id="PF00561">
    <property type="entry name" value="Abhydrolase_1"/>
    <property type="match status" value="1"/>
</dbReference>
<feature type="domain" description="AB hydrolase-1" evidence="5">
    <location>
        <begin position="95"/>
        <end position="164"/>
    </location>
</feature>
<keyword evidence="4" id="KW-0963">Cytoplasm</keyword>
<name>A0AAU9VXP3_9CNID</name>
<keyword evidence="7" id="KW-1185">Reference proteome</keyword>
<dbReference type="SUPFAM" id="SSF53474">
    <property type="entry name" value="alpha/beta-Hydrolases"/>
    <property type="match status" value="1"/>
</dbReference>
<evidence type="ECO:0000313" key="6">
    <source>
        <dbReference type="EMBL" id="CAH3038623.1"/>
    </source>
</evidence>
<dbReference type="AlphaFoldDB" id="A0AAU9VXP3"/>
<evidence type="ECO:0000256" key="2">
    <source>
        <dbReference type="ARBA" id="ARBA00008645"/>
    </source>
</evidence>
<dbReference type="Gene3D" id="3.40.50.1820">
    <property type="entry name" value="alpha/beta hydrolase"/>
    <property type="match status" value="1"/>
</dbReference>
<accession>A0AAU9VXP3</accession>
<organism evidence="6 7">
    <name type="scientific">Pocillopora meandrina</name>
    <dbReference type="NCBI Taxonomy" id="46732"/>
    <lineage>
        <taxon>Eukaryota</taxon>
        <taxon>Metazoa</taxon>
        <taxon>Cnidaria</taxon>
        <taxon>Anthozoa</taxon>
        <taxon>Hexacorallia</taxon>
        <taxon>Scleractinia</taxon>
        <taxon>Astrocoeniina</taxon>
        <taxon>Pocilloporidae</taxon>
        <taxon>Pocillopora</taxon>
    </lineage>
</organism>
<evidence type="ECO:0000256" key="1">
    <source>
        <dbReference type="ARBA" id="ARBA00004496"/>
    </source>
</evidence>
<dbReference type="EMBL" id="CALNXJ010000004">
    <property type="protein sequence ID" value="CAH3038623.1"/>
    <property type="molecule type" value="Genomic_DNA"/>
</dbReference>
<gene>
    <name evidence="6" type="ORF">PMEA_00021806</name>
</gene>
<dbReference type="PANTHER" id="PTHR15913:SF0">
    <property type="entry name" value="MASPARDIN"/>
    <property type="match status" value="1"/>
</dbReference>
<dbReference type="GO" id="GO:0005737">
    <property type="term" value="C:cytoplasm"/>
    <property type="evidence" value="ECO:0007669"/>
    <property type="project" value="UniProtKB-SubCell"/>
</dbReference>
<evidence type="ECO:0000313" key="7">
    <source>
        <dbReference type="Proteomes" id="UP001159428"/>
    </source>
</evidence>
<dbReference type="PANTHER" id="PTHR15913">
    <property type="entry name" value="ACID CLUSTER PROTEIN 33"/>
    <property type="match status" value="1"/>
</dbReference>
<evidence type="ECO:0000256" key="4">
    <source>
        <dbReference type="ARBA" id="ARBA00022490"/>
    </source>
</evidence>
<reference evidence="6 7" key="1">
    <citation type="submission" date="2022-05" db="EMBL/GenBank/DDBJ databases">
        <authorList>
            <consortium name="Genoscope - CEA"/>
            <person name="William W."/>
        </authorList>
    </citation>
    <scope>NUCLEOTIDE SEQUENCE [LARGE SCALE GENOMIC DNA]</scope>
</reference>
<comment type="subcellular location">
    <subcellularLocation>
        <location evidence="1">Cytoplasm</location>
    </subcellularLocation>
</comment>
<comment type="caution">
    <text evidence="6">The sequence shown here is derived from an EMBL/GenBank/DDBJ whole genome shotgun (WGS) entry which is preliminary data.</text>
</comment>
<comment type="similarity">
    <text evidence="2">Belongs to the AB hydrolase superfamily.</text>
</comment>
<dbReference type="InterPro" id="IPR026151">
    <property type="entry name" value="Maspardin"/>
</dbReference>
<dbReference type="Proteomes" id="UP001159428">
    <property type="component" value="Unassembled WGS sequence"/>
</dbReference>
<dbReference type="InterPro" id="IPR000073">
    <property type="entry name" value="AB_hydrolase_1"/>
</dbReference>
<protein>
    <recommendedName>
        <fullName evidence="3">Maspardin</fullName>
    </recommendedName>
</protein>
<evidence type="ECO:0000259" key="5">
    <source>
        <dbReference type="Pfam" id="PF00561"/>
    </source>
</evidence>